<organism evidence="2 3">
    <name type="scientific">Botrytis deweyae</name>
    <dbReference type="NCBI Taxonomy" id="2478750"/>
    <lineage>
        <taxon>Eukaryota</taxon>
        <taxon>Fungi</taxon>
        <taxon>Dikarya</taxon>
        <taxon>Ascomycota</taxon>
        <taxon>Pezizomycotina</taxon>
        <taxon>Leotiomycetes</taxon>
        <taxon>Helotiales</taxon>
        <taxon>Sclerotiniaceae</taxon>
        <taxon>Botrytis</taxon>
    </lineage>
</organism>
<comment type="caution">
    <text evidence="2">The sequence shown here is derived from an EMBL/GenBank/DDBJ whole genome shotgun (WGS) entry which is preliminary data.</text>
</comment>
<dbReference type="EMBL" id="RCSX01000056">
    <property type="protein sequence ID" value="KAF7911503.1"/>
    <property type="molecule type" value="Genomic_DNA"/>
</dbReference>
<sequence length="409" mass="47468">MASFPDNRRFGVTDIRVVTDAHNDIFKTLDMYSPSTSGESKDMEINAVGNSPITPLTDTSFSPPTGHWDIGDIVRYGDKKWMMLGSDNEWHEHEGADEYSSEYPGSEKVEFFREQEDWSGYGEKMVVSTNWYAYRRWEESALDATFEKYKLDGKDEAKLRKLIKNMMKGKVKPTNVACFALGSLHSSVNEPKRSLQQFAVLLKFMEILDISPNARNLMQDPEFCPRDARFFAKYGFETVLDPEGFDSINEETLVVHIGGYDFIDRRAVESHWPAAHINMGFPFFTRGHILQNKSKFEKKIWKWLFGTRRDSFKSLFRKEDVKAWWEYRMERALMTRSYSWRDIPEVGICDGMAMTQFFWRRAVVGERCDFVEAAGVIANASLHLFTDVVPMAKLLHDRSKRSNRDDDDD</sequence>
<dbReference type="InterPro" id="IPR012942">
    <property type="entry name" value="SRR1-like"/>
</dbReference>
<gene>
    <name evidence="2" type="ORF">EAE98_011973</name>
</gene>
<name>A0ABQ7I4G2_9HELO</name>
<reference evidence="2 3" key="1">
    <citation type="journal article" date="2020" name="Genome Biol. Evol.">
        <title>Comparative genomics of Sclerotiniaceae.</title>
        <authorList>
            <person name="Valero Jimenez C.A."/>
            <person name="Steentjes M."/>
            <person name="Scholten O.E."/>
            <person name="Van Kan J.A.L."/>
        </authorList>
    </citation>
    <scope>NUCLEOTIDE SEQUENCE [LARGE SCALE GENOMIC DNA]</scope>
    <source>
        <strain evidence="2 3">B1</strain>
    </source>
</reference>
<accession>A0ABQ7I4G2</accession>
<dbReference type="Pfam" id="PF07985">
    <property type="entry name" value="SRR1"/>
    <property type="match status" value="1"/>
</dbReference>
<proteinExistence type="predicted"/>
<dbReference type="PANTHER" id="PTHR42080:SF1">
    <property type="entry name" value="SRR1-LIKE DOMAIN-CONTAINING PROTEIN"/>
    <property type="match status" value="1"/>
</dbReference>
<protein>
    <recommendedName>
        <fullName evidence="1">SRR1-like domain-containing protein</fullName>
    </recommendedName>
</protein>
<dbReference type="GeneID" id="62238744"/>
<evidence type="ECO:0000313" key="2">
    <source>
        <dbReference type="EMBL" id="KAF7911503.1"/>
    </source>
</evidence>
<dbReference type="PANTHER" id="PTHR42080">
    <property type="entry name" value="SRR1 DOMAIN-CONTAINING PROTEIN"/>
    <property type="match status" value="1"/>
</dbReference>
<keyword evidence="3" id="KW-1185">Reference proteome</keyword>
<evidence type="ECO:0000313" key="3">
    <source>
        <dbReference type="Proteomes" id="UP000783213"/>
    </source>
</evidence>
<dbReference type="RefSeq" id="XP_038804021.1">
    <property type="nucleotide sequence ID" value="XM_038959597.1"/>
</dbReference>
<dbReference type="Proteomes" id="UP000783213">
    <property type="component" value="Unassembled WGS sequence"/>
</dbReference>
<feature type="domain" description="SRR1-like" evidence="1">
    <location>
        <begin position="161"/>
        <end position="275"/>
    </location>
</feature>
<evidence type="ECO:0000259" key="1">
    <source>
        <dbReference type="Pfam" id="PF07985"/>
    </source>
</evidence>